<keyword evidence="3" id="KW-1185">Reference proteome</keyword>
<gene>
    <name evidence="2" type="ORF">EYF80_054854</name>
</gene>
<protein>
    <submittedName>
        <fullName evidence="2">Uncharacterized protein</fullName>
    </submittedName>
</protein>
<reference evidence="2 3" key="1">
    <citation type="submission" date="2019-03" db="EMBL/GenBank/DDBJ databases">
        <title>First draft genome of Liparis tanakae, snailfish: a comprehensive survey of snailfish specific genes.</title>
        <authorList>
            <person name="Kim W."/>
            <person name="Song I."/>
            <person name="Jeong J.-H."/>
            <person name="Kim D."/>
            <person name="Kim S."/>
            <person name="Ryu S."/>
            <person name="Song J.Y."/>
            <person name="Lee S.K."/>
        </authorList>
    </citation>
    <scope>NUCLEOTIDE SEQUENCE [LARGE SCALE GENOMIC DNA]</scope>
    <source>
        <tissue evidence="2">Muscle</tissue>
    </source>
</reference>
<sequence length="115" mass="12802">MVPVWSTPPNRASSGVLVGASWWCPWCPRRPVPTAGLLLGVWVCWAGLRWWKWPLSEPVPMVPSRLMERWPGSLGLLLPAPICRPGRRANDEMMKANDGVKTRTPLGSSDLCNND</sequence>
<comment type="caution">
    <text evidence="2">The sequence shown here is derived from an EMBL/GenBank/DDBJ whole genome shotgun (WGS) entry which is preliminary data.</text>
</comment>
<organism evidence="2 3">
    <name type="scientific">Liparis tanakae</name>
    <name type="common">Tanaka's snailfish</name>
    <dbReference type="NCBI Taxonomy" id="230148"/>
    <lineage>
        <taxon>Eukaryota</taxon>
        <taxon>Metazoa</taxon>
        <taxon>Chordata</taxon>
        <taxon>Craniata</taxon>
        <taxon>Vertebrata</taxon>
        <taxon>Euteleostomi</taxon>
        <taxon>Actinopterygii</taxon>
        <taxon>Neopterygii</taxon>
        <taxon>Teleostei</taxon>
        <taxon>Neoteleostei</taxon>
        <taxon>Acanthomorphata</taxon>
        <taxon>Eupercaria</taxon>
        <taxon>Perciformes</taxon>
        <taxon>Cottioidei</taxon>
        <taxon>Cottales</taxon>
        <taxon>Liparidae</taxon>
        <taxon>Liparis</taxon>
    </lineage>
</organism>
<feature type="region of interest" description="Disordered" evidence="1">
    <location>
        <begin position="93"/>
        <end position="115"/>
    </location>
</feature>
<name>A0A4Z2F276_9TELE</name>
<feature type="compositionally biased region" description="Polar residues" evidence="1">
    <location>
        <begin position="105"/>
        <end position="115"/>
    </location>
</feature>
<dbReference type="Proteomes" id="UP000314294">
    <property type="component" value="Unassembled WGS sequence"/>
</dbReference>
<dbReference type="AlphaFoldDB" id="A0A4Z2F276"/>
<accession>A0A4Z2F276</accession>
<dbReference type="EMBL" id="SRLO01001855">
    <property type="protein sequence ID" value="TNN34980.1"/>
    <property type="molecule type" value="Genomic_DNA"/>
</dbReference>
<evidence type="ECO:0000313" key="2">
    <source>
        <dbReference type="EMBL" id="TNN34980.1"/>
    </source>
</evidence>
<evidence type="ECO:0000256" key="1">
    <source>
        <dbReference type="SAM" id="MobiDB-lite"/>
    </source>
</evidence>
<evidence type="ECO:0000313" key="3">
    <source>
        <dbReference type="Proteomes" id="UP000314294"/>
    </source>
</evidence>
<proteinExistence type="predicted"/>